<evidence type="ECO:0000313" key="2">
    <source>
        <dbReference type="Proteomes" id="UP001164929"/>
    </source>
</evidence>
<comment type="caution">
    <text evidence="1">The sequence shown here is derived from an EMBL/GenBank/DDBJ whole genome shotgun (WGS) entry which is preliminary data.</text>
</comment>
<organism evidence="1 2">
    <name type="scientific">Populus alba x Populus x berolinensis</name>
    <dbReference type="NCBI Taxonomy" id="444605"/>
    <lineage>
        <taxon>Eukaryota</taxon>
        <taxon>Viridiplantae</taxon>
        <taxon>Streptophyta</taxon>
        <taxon>Embryophyta</taxon>
        <taxon>Tracheophyta</taxon>
        <taxon>Spermatophyta</taxon>
        <taxon>Magnoliopsida</taxon>
        <taxon>eudicotyledons</taxon>
        <taxon>Gunneridae</taxon>
        <taxon>Pentapetalae</taxon>
        <taxon>rosids</taxon>
        <taxon>fabids</taxon>
        <taxon>Malpighiales</taxon>
        <taxon>Salicaceae</taxon>
        <taxon>Saliceae</taxon>
        <taxon>Populus</taxon>
    </lineage>
</organism>
<protein>
    <submittedName>
        <fullName evidence="1">Uncharacterized protein</fullName>
    </submittedName>
</protein>
<accession>A0AAD6VW96</accession>
<gene>
    <name evidence="1" type="ORF">NC653_018799</name>
</gene>
<dbReference type="AlphaFoldDB" id="A0AAD6VW96"/>
<reference evidence="1" key="1">
    <citation type="journal article" date="2023" name="Mol. Ecol. Resour.">
        <title>Chromosome-level genome assembly of a triploid poplar Populus alba 'Berolinensis'.</title>
        <authorList>
            <person name="Chen S."/>
            <person name="Yu Y."/>
            <person name="Wang X."/>
            <person name="Wang S."/>
            <person name="Zhang T."/>
            <person name="Zhou Y."/>
            <person name="He R."/>
            <person name="Meng N."/>
            <person name="Wang Y."/>
            <person name="Liu W."/>
            <person name="Liu Z."/>
            <person name="Liu J."/>
            <person name="Guo Q."/>
            <person name="Huang H."/>
            <person name="Sederoff R.R."/>
            <person name="Wang G."/>
            <person name="Qu G."/>
            <person name="Chen S."/>
        </authorList>
    </citation>
    <scope>NUCLEOTIDE SEQUENCE</scope>
    <source>
        <strain evidence="1">SC-2020</strain>
    </source>
</reference>
<dbReference type="EMBL" id="JAQIZT010000007">
    <property type="protein sequence ID" value="KAJ6990361.1"/>
    <property type="molecule type" value="Genomic_DNA"/>
</dbReference>
<sequence length="108" mass="11742">MNNGLLMKKIAHCCSQCRGDGGLAVVARIESKAAHCLKTLLLLTWLSAELNCRVVVAAKNGGDEDMVATWRRGRGYCLTLLLFTADRGEVGVTKKKTPADHCVEGWQP</sequence>
<dbReference type="Proteomes" id="UP001164929">
    <property type="component" value="Chromosome 7"/>
</dbReference>
<name>A0AAD6VW96_9ROSI</name>
<proteinExistence type="predicted"/>
<keyword evidence="2" id="KW-1185">Reference proteome</keyword>
<evidence type="ECO:0000313" key="1">
    <source>
        <dbReference type="EMBL" id="KAJ6990361.1"/>
    </source>
</evidence>